<keyword evidence="3 6" id="KW-0597">Phosphoprotein</keyword>
<dbReference type="SUPFAM" id="SSF47226">
    <property type="entry name" value="Histidine-containing phosphotransfer domain, HPT domain"/>
    <property type="match status" value="1"/>
</dbReference>
<dbReference type="SMART" id="SM00448">
    <property type="entry name" value="REC"/>
    <property type="match status" value="1"/>
</dbReference>
<dbReference type="PROSITE" id="PS50109">
    <property type="entry name" value="HIS_KIN"/>
    <property type="match status" value="1"/>
</dbReference>
<dbReference type="PANTHER" id="PTHR45339:SF5">
    <property type="entry name" value="HISTIDINE KINASE"/>
    <property type="match status" value="1"/>
</dbReference>
<keyword evidence="4" id="KW-0902">Two-component regulatory system</keyword>
<evidence type="ECO:0000256" key="6">
    <source>
        <dbReference type="PROSITE-ProRule" id="PRU00169"/>
    </source>
</evidence>
<dbReference type="SUPFAM" id="SSF55874">
    <property type="entry name" value="ATPase domain of HSP90 chaperone/DNA topoisomerase II/histidine kinase"/>
    <property type="match status" value="1"/>
</dbReference>
<dbReference type="InterPro" id="IPR003661">
    <property type="entry name" value="HisK_dim/P_dom"/>
</dbReference>
<feature type="domain" description="Response regulatory" evidence="8">
    <location>
        <begin position="474"/>
        <end position="591"/>
    </location>
</feature>
<dbReference type="CDD" id="cd16922">
    <property type="entry name" value="HATPase_EvgS-ArcB-TorS-like"/>
    <property type="match status" value="1"/>
</dbReference>
<dbReference type="InterPro" id="IPR036890">
    <property type="entry name" value="HATPase_C_sf"/>
</dbReference>
<evidence type="ECO:0000259" key="7">
    <source>
        <dbReference type="PROSITE" id="PS50109"/>
    </source>
</evidence>
<dbReference type="SMART" id="SM00387">
    <property type="entry name" value="HATPase_c"/>
    <property type="match status" value="1"/>
</dbReference>
<dbReference type="PROSITE" id="PS50110">
    <property type="entry name" value="RESPONSE_REGULATORY"/>
    <property type="match status" value="1"/>
</dbReference>
<dbReference type="PRINTS" id="PR00344">
    <property type="entry name" value="BCTRLSENSOR"/>
</dbReference>
<accession>A0A1L3SZ92</accession>
<dbReference type="Gene3D" id="3.30.565.10">
    <property type="entry name" value="Histidine kinase-like ATPase, C-terminal domain"/>
    <property type="match status" value="1"/>
</dbReference>
<dbReference type="SMART" id="SM00388">
    <property type="entry name" value="HisKA"/>
    <property type="match status" value="1"/>
</dbReference>
<feature type="modified residue" description="4-aspartylphosphate" evidence="6">
    <location>
        <position position="523"/>
    </location>
</feature>
<dbReference type="GO" id="GO:0000155">
    <property type="term" value="F:phosphorelay sensor kinase activity"/>
    <property type="evidence" value="ECO:0007669"/>
    <property type="project" value="InterPro"/>
</dbReference>
<organism evidence="10 11">
    <name type="scientific">Aquibium oceanicum</name>
    <dbReference type="NCBI Taxonomy" id="1670800"/>
    <lineage>
        <taxon>Bacteria</taxon>
        <taxon>Pseudomonadati</taxon>
        <taxon>Pseudomonadota</taxon>
        <taxon>Alphaproteobacteria</taxon>
        <taxon>Hyphomicrobiales</taxon>
        <taxon>Phyllobacteriaceae</taxon>
        <taxon>Aquibium</taxon>
    </lineage>
</organism>
<dbReference type="InterPro" id="IPR001789">
    <property type="entry name" value="Sig_transdc_resp-reg_receiver"/>
</dbReference>
<dbReference type="EC" id="2.7.13.3" evidence="2"/>
<dbReference type="PROSITE" id="PS50894">
    <property type="entry name" value="HPT"/>
    <property type="match status" value="1"/>
</dbReference>
<gene>
    <name evidence="10" type="ORF">BSQ44_20665</name>
</gene>
<dbReference type="InterPro" id="IPR036097">
    <property type="entry name" value="HisK_dim/P_sf"/>
</dbReference>
<feature type="modified residue" description="Phosphohistidine" evidence="5">
    <location>
        <position position="670"/>
    </location>
</feature>
<sequence length="720" mass="77837">MIALSLGLMVALGGMFAHLSNRQNTLRDSIREDALWAVYQLDREARTLSESLHKLSGAQDDDARQTLALRYDILYSRLSILDNSQYAAFFEDNDSIVRNRALIREMVLWMEPPFNALGAGQAHSPSLLAPVVETLPHLLQVTNDLLTYTNSSVSSDRAEAREEVMRLQRMSAMIVVALTLSIGLLVLNLRQQVAHVKKASVELENIAAKLSDAYSAAEAGNRAKSQFMATIGHEIRTPLNAILGMAELLGHARLEEEDKANVRVITSSGTALLEIINEILDFAKLEHGDTPPESVPFDARELVKDAMRVMDGRAREQGNELSCACATLGGDGWYLGDPARLRRVVLNLLSNAVKFTDQGKVVARVEEKRDGAGGLRLRFSVSDTGIGIPEDARHRLFNAFSQVDGTISRRYGGTGLGLAICKRIVEEMSGEIGVDSTPGRGSTFWFEVPAVATVASPAAPVATSERSDPLPILRILLVEDNLVNRQVAVKFLEMLNQSVEIAVDGEQAVRMCSRDRFDLILMDMQMPLMDGIAATRAIRAAGDWRALVPIIAMTASASETDRSLCRDAGMSGFEAKPISSAKLAALIRAYGASGSSALPAHGTAGAGAPPNAASTPDRDQARVDELVEAVGREAFDALVEVFFADTSALLADLARAMKTHDLELFDRSLHSLKGSASNLGFVKCADLAEELRSARLSEVAVSRMAAEIARLSEERSACAA</sequence>
<dbReference type="Pfam" id="PF00072">
    <property type="entry name" value="Response_reg"/>
    <property type="match status" value="1"/>
</dbReference>
<evidence type="ECO:0000256" key="5">
    <source>
        <dbReference type="PROSITE-ProRule" id="PRU00110"/>
    </source>
</evidence>
<evidence type="ECO:0000256" key="3">
    <source>
        <dbReference type="ARBA" id="ARBA00022553"/>
    </source>
</evidence>
<evidence type="ECO:0000259" key="8">
    <source>
        <dbReference type="PROSITE" id="PS50110"/>
    </source>
</evidence>
<evidence type="ECO:0000256" key="4">
    <source>
        <dbReference type="ARBA" id="ARBA00023012"/>
    </source>
</evidence>
<name>A0A1L3SZ92_9HYPH</name>
<dbReference type="SUPFAM" id="SSF52172">
    <property type="entry name" value="CheY-like"/>
    <property type="match status" value="1"/>
</dbReference>
<dbReference type="Pfam" id="PF02518">
    <property type="entry name" value="HATPase_c"/>
    <property type="match status" value="1"/>
</dbReference>
<feature type="domain" description="HPt" evidence="9">
    <location>
        <begin position="631"/>
        <end position="720"/>
    </location>
</feature>
<dbReference type="CDD" id="cd17546">
    <property type="entry name" value="REC_hyHK_CKI1_RcsC-like"/>
    <property type="match status" value="1"/>
</dbReference>
<evidence type="ECO:0000313" key="11">
    <source>
        <dbReference type="Proteomes" id="UP000182840"/>
    </source>
</evidence>
<keyword evidence="11" id="KW-1185">Reference proteome</keyword>
<dbReference type="Gene3D" id="1.20.120.160">
    <property type="entry name" value="HPT domain"/>
    <property type="match status" value="1"/>
</dbReference>
<dbReference type="KEGG" id="meso:BSQ44_20665"/>
<dbReference type="Gene3D" id="1.10.287.130">
    <property type="match status" value="1"/>
</dbReference>
<dbReference type="AlphaFoldDB" id="A0A1L3SZ92"/>
<evidence type="ECO:0000313" key="10">
    <source>
        <dbReference type="EMBL" id="APH74736.1"/>
    </source>
</evidence>
<evidence type="ECO:0000256" key="2">
    <source>
        <dbReference type="ARBA" id="ARBA00012438"/>
    </source>
</evidence>
<dbReference type="InterPro" id="IPR008207">
    <property type="entry name" value="Sig_transdc_His_kin_Hpt_dom"/>
</dbReference>
<dbReference type="InterPro" id="IPR005467">
    <property type="entry name" value="His_kinase_dom"/>
</dbReference>
<dbReference type="Proteomes" id="UP000182840">
    <property type="component" value="Chromosome"/>
</dbReference>
<dbReference type="SUPFAM" id="SSF47384">
    <property type="entry name" value="Homodimeric domain of signal transducing histidine kinase"/>
    <property type="match status" value="1"/>
</dbReference>
<comment type="catalytic activity">
    <reaction evidence="1">
        <text>ATP + protein L-histidine = ADP + protein N-phospho-L-histidine.</text>
        <dbReference type="EC" id="2.7.13.3"/>
    </reaction>
</comment>
<dbReference type="Gene3D" id="3.40.50.2300">
    <property type="match status" value="1"/>
</dbReference>
<evidence type="ECO:0000259" key="9">
    <source>
        <dbReference type="PROSITE" id="PS50894"/>
    </source>
</evidence>
<dbReference type="InterPro" id="IPR036641">
    <property type="entry name" value="HPT_dom_sf"/>
</dbReference>
<dbReference type="FunFam" id="3.30.565.10:FF:000010">
    <property type="entry name" value="Sensor histidine kinase RcsC"/>
    <property type="match status" value="1"/>
</dbReference>
<dbReference type="CDD" id="cd00088">
    <property type="entry name" value="HPT"/>
    <property type="match status" value="1"/>
</dbReference>
<dbReference type="GO" id="GO:0005886">
    <property type="term" value="C:plasma membrane"/>
    <property type="evidence" value="ECO:0007669"/>
    <property type="project" value="UniProtKB-SubCell"/>
</dbReference>
<dbReference type="GO" id="GO:0005524">
    <property type="term" value="F:ATP binding"/>
    <property type="evidence" value="ECO:0007669"/>
    <property type="project" value="UniProtKB-KW"/>
</dbReference>
<dbReference type="STRING" id="1670800.BSQ44_20665"/>
<evidence type="ECO:0000256" key="1">
    <source>
        <dbReference type="ARBA" id="ARBA00000085"/>
    </source>
</evidence>
<protein>
    <recommendedName>
        <fullName evidence="2">histidine kinase</fullName>
        <ecNumber evidence="2">2.7.13.3</ecNumber>
    </recommendedName>
</protein>
<dbReference type="InterPro" id="IPR011006">
    <property type="entry name" value="CheY-like_superfamily"/>
</dbReference>
<dbReference type="Pfam" id="PF01627">
    <property type="entry name" value="Hpt"/>
    <property type="match status" value="1"/>
</dbReference>
<dbReference type="Pfam" id="PF00512">
    <property type="entry name" value="HisKA"/>
    <property type="match status" value="1"/>
</dbReference>
<dbReference type="InterPro" id="IPR003594">
    <property type="entry name" value="HATPase_dom"/>
</dbReference>
<dbReference type="EMBL" id="CP018171">
    <property type="protein sequence ID" value="APH74736.1"/>
    <property type="molecule type" value="Genomic_DNA"/>
</dbReference>
<feature type="domain" description="Histidine kinase" evidence="7">
    <location>
        <begin position="230"/>
        <end position="452"/>
    </location>
</feature>
<dbReference type="PANTHER" id="PTHR45339">
    <property type="entry name" value="HYBRID SIGNAL TRANSDUCTION HISTIDINE KINASE J"/>
    <property type="match status" value="1"/>
</dbReference>
<dbReference type="InterPro" id="IPR004358">
    <property type="entry name" value="Sig_transdc_His_kin-like_C"/>
</dbReference>
<dbReference type="CDD" id="cd00082">
    <property type="entry name" value="HisKA"/>
    <property type="match status" value="1"/>
</dbReference>
<reference evidence="11" key="1">
    <citation type="submission" date="2016-11" db="EMBL/GenBank/DDBJ databases">
        <title>Mesorhizobium oceanicum sp. nov., isolated from deep seawater in South China Sea.</title>
        <authorList>
            <person name="Fu G.-Y."/>
        </authorList>
    </citation>
    <scope>NUCLEOTIDE SEQUENCE [LARGE SCALE GENOMIC DNA]</scope>
    <source>
        <strain evidence="11">B7</strain>
    </source>
</reference>
<proteinExistence type="predicted"/>